<reference evidence="9 10" key="1">
    <citation type="submission" date="2015-12" db="EMBL/GenBank/DDBJ databases">
        <title>Dictyostelia acquired genes for synthesis and detection of signals that induce cell-type specialization by lateral gene transfer from prokaryotes.</title>
        <authorList>
            <person name="Gloeckner G."/>
            <person name="Schaap P."/>
        </authorList>
    </citation>
    <scope>NUCLEOTIDE SEQUENCE [LARGE SCALE GENOMIC DNA]</scope>
    <source>
        <strain evidence="9 10">TK</strain>
    </source>
</reference>
<dbReference type="InterPro" id="IPR020069">
    <property type="entry name" value="Ribosomal_bL9_C"/>
</dbReference>
<dbReference type="NCBIfam" id="TIGR00158">
    <property type="entry name" value="L9"/>
    <property type="match status" value="1"/>
</dbReference>
<organism evidence="9 10">
    <name type="scientific">Tieghemostelium lacteum</name>
    <name type="common">Slime mold</name>
    <name type="synonym">Dictyostelium lacteum</name>
    <dbReference type="NCBI Taxonomy" id="361077"/>
    <lineage>
        <taxon>Eukaryota</taxon>
        <taxon>Amoebozoa</taxon>
        <taxon>Evosea</taxon>
        <taxon>Eumycetozoa</taxon>
        <taxon>Dictyostelia</taxon>
        <taxon>Dictyosteliales</taxon>
        <taxon>Raperosteliaceae</taxon>
        <taxon>Tieghemostelium</taxon>
    </lineage>
</organism>
<dbReference type="InParanoid" id="A0A151Z632"/>
<keyword evidence="4" id="KW-0689">Ribosomal protein</keyword>
<dbReference type="Gene3D" id="3.10.430.100">
    <property type="entry name" value="Ribosomal protein L9, C-terminal domain"/>
    <property type="match status" value="1"/>
</dbReference>
<dbReference type="InterPro" id="IPR036791">
    <property type="entry name" value="Ribosomal_bL9_C_sf"/>
</dbReference>
<dbReference type="Gene3D" id="3.40.5.10">
    <property type="entry name" value="Ribosomal protein L9, N-terminal domain"/>
    <property type="match status" value="1"/>
</dbReference>
<dbReference type="InterPro" id="IPR020070">
    <property type="entry name" value="Ribosomal_bL9_N"/>
</dbReference>
<evidence type="ECO:0000313" key="10">
    <source>
        <dbReference type="Proteomes" id="UP000076078"/>
    </source>
</evidence>
<dbReference type="OrthoDB" id="5555409at2759"/>
<comment type="caution">
    <text evidence="9">The sequence shown here is derived from an EMBL/GenBank/DDBJ whole genome shotgun (WGS) entry which is preliminary data.</text>
</comment>
<dbReference type="PANTHER" id="PTHR21368">
    <property type="entry name" value="50S RIBOSOMAL PROTEIN L9"/>
    <property type="match status" value="1"/>
</dbReference>
<dbReference type="InterPro" id="IPR000244">
    <property type="entry name" value="Ribosomal_bL9"/>
</dbReference>
<dbReference type="GO" id="GO:1990904">
    <property type="term" value="C:ribonucleoprotein complex"/>
    <property type="evidence" value="ECO:0007669"/>
    <property type="project" value="UniProtKB-KW"/>
</dbReference>
<dbReference type="InterPro" id="IPR020594">
    <property type="entry name" value="Ribosomal_bL9_bac/chp"/>
</dbReference>
<gene>
    <name evidence="9" type="ORF">DLAC_09923</name>
</gene>
<evidence type="ECO:0000256" key="2">
    <source>
        <dbReference type="ARBA" id="ARBA00022730"/>
    </source>
</evidence>
<dbReference type="InterPro" id="IPR009027">
    <property type="entry name" value="Ribosomal_bL9/RNase_H1_N"/>
</dbReference>
<comment type="similarity">
    <text evidence="1">Belongs to the bacterial ribosomal protein bL9 family.</text>
</comment>
<name>A0A151Z632_TIELA</name>
<keyword evidence="5" id="KW-0687">Ribonucleoprotein</keyword>
<dbReference type="FunCoup" id="A0A151Z632">
    <property type="interactions" value="296"/>
</dbReference>
<accession>A0A151Z632</accession>
<dbReference type="InterPro" id="IPR036935">
    <property type="entry name" value="Ribosomal_bL9_N_sf"/>
</dbReference>
<dbReference type="GO" id="GO:0003735">
    <property type="term" value="F:structural constituent of ribosome"/>
    <property type="evidence" value="ECO:0007669"/>
    <property type="project" value="InterPro"/>
</dbReference>
<feature type="domain" description="Large ribosomal subunit protein bL9 C-terminal" evidence="8">
    <location>
        <begin position="107"/>
        <end position="172"/>
    </location>
</feature>
<feature type="domain" description="Ribosomal protein L9" evidence="7">
    <location>
        <begin position="41"/>
        <end position="86"/>
    </location>
</feature>
<evidence type="ECO:0000256" key="6">
    <source>
        <dbReference type="ARBA" id="ARBA00035427"/>
    </source>
</evidence>
<evidence type="ECO:0000259" key="7">
    <source>
        <dbReference type="Pfam" id="PF01281"/>
    </source>
</evidence>
<dbReference type="Pfam" id="PF01281">
    <property type="entry name" value="Ribosomal_L9_N"/>
    <property type="match status" value="1"/>
</dbReference>
<keyword evidence="3" id="KW-0694">RNA-binding</keyword>
<dbReference type="EMBL" id="LODT01000041">
    <property type="protein sequence ID" value="KYQ89264.1"/>
    <property type="molecule type" value="Genomic_DNA"/>
</dbReference>
<dbReference type="STRING" id="361077.A0A151Z632"/>
<dbReference type="SUPFAM" id="SSF55653">
    <property type="entry name" value="Ribosomal protein L9 C-domain"/>
    <property type="match status" value="1"/>
</dbReference>
<dbReference type="SUPFAM" id="SSF55658">
    <property type="entry name" value="L9 N-domain-like"/>
    <property type="match status" value="1"/>
</dbReference>
<evidence type="ECO:0000259" key="8">
    <source>
        <dbReference type="Pfam" id="PF03948"/>
    </source>
</evidence>
<evidence type="ECO:0000256" key="3">
    <source>
        <dbReference type="ARBA" id="ARBA00022884"/>
    </source>
</evidence>
<dbReference type="Proteomes" id="UP000076078">
    <property type="component" value="Unassembled WGS sequence"/>
</dbReference>
<dbReference type="Pfam" id="PF03948">
    <property type="entry name" value="Ribosomal_L9_C"/>
    <property type="match status" value="1"/>
</dbReference>
<keyword evidence="2" id="KW-0699">rRNA-binding</keyword>
<proteinExistence type="inferred from homology"/>
<dbReference type="GO" id="GO:0006412">
    <property type="term" value="P:translation"/>
    <property type="evidence" value="ECO:0007669"/>
    <property type="project" value="InterPro"/>
</dbReference>
<protein>
    <recommendedName>
        <fullName evidence="6">50S ribosomal protein L9, chloroplastic</fullName>
    </recommendedName>
</protein>
<dbReference type="GO" id="GO:0019843">
    <property type="term" value="F:rRNA binding"/>
    <property type="evidence" value="ECO:0007669"/>
    <property type="project" value="UniProtKB-KW"/>
</dbReference>
<dbReference type="GO" id="GO:0005840">
    <property type="term" value="C:ribosome"/>
    <property type="evidence" value="ECO:0007669"/>
    <property type="project" value="UniProtKB-KW"/>
</dbReference>
<evidence type="ECO:0000256" key="4">
    <source>
        <dbReference type="ARBA" id="ARBA00022980"/>
    </source>
</evidence>
<dbReference type="AlphaFoldDB" id="A0A151Z632"/>
<dbReference type="OMA" id="ARNFFFM"/>
<evidence type="ECO:0000256" key="5">
    <source>
        <dbReference type="ARBA" id="ARBA00023274"/>
    </source>
</evidence>
<keyword evidence="10" id="KW-1185">Reference proteome</keyword>
<evidence type="ECO:0000313" key="9">
    <source>
        <dbReference type="EMBL" id="KYQ89264.1"/>
    </source>
</evidence>
<evidence type="ECO:0000256" key="1">
    <source>
        <dbReference type="ARBA" id="ARBA00010605"/>
    </source>
</evidence>
<sequence>MLSNLYKNTCRNVYSQSIFNHYKSITGINQLNYSKTNKKVSIILTEDIESIGQKGEELEVAKGYARNFFFMKNLAVHANHETRKQYEEFSKNIDYETRRIEKENSNAIKKLTKDGKITVMRKSDASGNATVPITVDNIAYSLKRRRGLVIDPKNIIMQPIENYGTHNITIVFGSKEIPVAVNYERLVHITKPVSSSLKK</sequence>